<dbReference type="InterPro" id="IPR018108">
    <property type="entry name" value="MCP_transmembrane"/>
</dbReference>
<dbReference type="PANTHER" id="PTHR24089">
    <property type="entry name" value="SOLUTE CARRIER FAMILY 25"/>
    <property type="match status" value="1"/>
</dbReference>
<dbReference type="AlphaFoldDB" id="A0A1Y1UP85"/>
<keyword evidence="3" id="KW-0677">Repeat</keyword>
<dbReference type="InterPro" id="IPR023395">
    <property type="entry name" value="MCP_dom_sf"/>
</dbReference>
<feature type="compositionally biased region" description="Pro residues" evidence="6">
    <location>
        <begin position="28"/>
        <end position="52"/>
    </location>
</feature>
<dbReference type="SUPFAM" id="SSF103506">
    <property type="entry name" value="Mitochondrial carrier"/>
    <property type="match status" value="1"/>
</dbReference>
<dbReference type="Proteomes" id="UP000193218">
    <property type="component" value="Unassembled WGS sequence"/>
</dbReference>
<keyword evidence="5" id="KW-0472">Membrane</keyword>
<keyword evidence="8" id="KW-1185">Reference proteome</keyword>
<comment type="subcellular location">
    <subcellularLocation>
        <location evidence="1">Membrane</location>
        <topology evidence="1">Multi-pass membrane protein</topology>
    </subcellularLocation>
</comment>
<organism evidence="7 8">
    <name type="scientific">Kockovaella imperatae</name>
    <dbReference type="NCBI Taxonomy" id="4999"/>
    <lineage>
        <taxon>Eukaryota</taxon>
        <taxon>Fungi</taxon>
        <taxon>Dikarya</taxon>
        <taxon>Basidiomycota</taxon>
        <taxon>Agaricomycotina</taxon>
        <taxon>Tremellomycetes</taxon>
        <taxon>Tremellales</taxon>
        <taxon>Cuniculitremaceae</taxon>
        <taxon>Kockovaella</taxon>
    </lineage>
</organism>
<dbReference type="EMBL" id="NBSH01000003">
    <property type="protein sequence ID" value="ORX38935.1"/>
    <property type="molecule type" value="Genomic_DNA"/>
</dbReference>
<accession>A0A1Y1UP85</accession>
<dbReference type="GeneID" id="33556775"/>
<evidence type="ECO:0000256" key="2">
    <source>
        <dbReference type="ARBA" id="ARBA00022692"/>
    </source>
</evidence>
<dbReference type="FunCoup" id="A0A1Y1UP85">
    <property type="interactions" value="25"/>
</dbReference>
<keyword evidence="4" id="KW-1133">Transmembrane helix</keyword>
<reference evidence="7 8" key="1">
    <citation type="submission" date="2017-03" db="EMBL/GenBank/DDBJ databases">
        <title>Widespread Adenine N6-methylation of Active Genes in Fungi.</title>
        <authorList>
            <consortium name="DOE Joint Genome Institute"/>
            <person name="Mondo S.J."/>
            <person name="Dannebaum R.O."/>
            <person name="Kuo R.C."/>
            <person name="Louie K.B."/>
            <person name="Bewick A.J."/>
            <person name="Labutti K."/>
            <person name="Haridas S."/>
            <person name="Kuo A."/>
            <person name="Salamov A."/>
            <person name="Ahrendt S.R."/>
            <person name="Lau R."/>
            <person name="Bowen B.P."/>
            <person name="Lipzen A."/>
            <person name="Sullivan W."/>
            <person name="Andreopoulos W.B."/>
            <person name="Clum A."/>
            <person name="Lindquist E."/>
            <person name="Daum C."/>
            <person name="Northen T.R."/>
            <person name="Ramamoorthy G."/>
            <person name="Schmitz R.J."/>
            <person name="Gryganskyi A."/>
            <person name="Culley D."/>
            <person name="Magnuson J."/>
            <person name="James T.Y."/>
            <person name="O'Malley M.A."/>
            <person name="Stajich J.E."/>
            <person name="Spatafora J.W."/>
            <person name="Visel A."/>
            <person name="Grigoriev I.V."/>
        </authorList>
    </citation>
    <scope>NUCLEOTIDE SEQUENCE [LARGE SCALE GENOMIC DNA]</scope>
    <source>
        <strain evidence="7 8">NRRL Y-17943</strain>
    </source>
</reference>
<dbReference type="InParanoid" id="A0A1Y1UP85"/>
<feature type="region of interest" description="Disordered" evidence="6">
    <location>
        <begin position="22"/>
        <end position="55"/>
    </location>
</feature>
<dbReference type="RefSeq" id="XP_021872798.1">
    <property type="nucleotide sequence ID" value="XM_022014967.1"/>
</dbReference>
<protein>
    <submittedName>
        <fullName evidence="7">Mitochondrial carrier domain-containing protein</fullName>
    </submittedName>
</protein>
<dbReference type="Pfam" id="PF00153">
    <property type="entry name" value="Mito_carr"/>
    <property type="match status" value="1"/>
</dbReference>
<evidence type="ECO:0000256" key="3">
    <source>
        <dbReference type="ARBA" id="ARBA00022737"/>
    </source>
</evidence>
<dbReference type="STRING" id="4999.A0A1Y1UP85"/>
<sequence length="469" mass="51433">MASGSSRPASVRNLYNPPAEEWVFLPPTVSPPPSASPPTPSHLPTPFSSPLPEPDEGVNPRIYGLLQIFAAEYFTTAVGMPFEVGKTLLQIEYRPRQRFAPTKPESSEVAQKDWLADEAELNNPEEADVYFTERLSGPSSTSFIPPPPPEPLVPADASGYLPDLHPSWMLNDDPEISRGNGVWGMMRRLRLTPSEGLPSLWKSQLITTFHSMLVSLIQPHVHTTLLGFFPTTPPFNPDVPLSALPSPGVPLALGVTSHLLTHLVLSPMEVIRTRLIAMPISQPSTPSSIAMFRQMLSEEGGLANLYLNSNLLIPSILEHILRPLFTLSVPLILERQFSISPELSPITYATCDLALGIASLVVLLPIETVRKRLQIQARGNSKRIKSIVALRDRDYVGVVEAMWRIVTEETGVRRKRVMSERDEGGLFAGIRQLYRGFGMAATAHLTVFGLGLVSASMGGSGFDSGWKEI</sequence>
<evidence type="ECO:0000256" key="6">
    <source>
        <dbReference type="SAM" id="MobiDB-lite"/>
    </source>
</evidence>
<evidence type="ECO:0000313" key="7">
    <source>
        <dbReference type="EMBL" id="ORX38935.1"/>
    </source>
</evidence>
<dbReference type="OrthoDB" id="77989at2759"/>
<proteinExistence type="predicted"/>
<evidence type="ECO:0000256" key="1">
    <source>
        <dbReference type="ARBA" id="ARBA00004141"/>
    </source>
</evidence>
<gene>
    <name evidence="7" type="ORF">BD324DRAFT_617922</name>
</gene>
<evidence type="ECO:0000313" key="8">
    <source>
        <dbReference type="Proteomes" id="UP000193218"/>
    </source>
</evidence>
<evidence type="ECO:0000256" key="4">
    <source>
        <dbReference type="ARBA" id="ARBA00022989"/>
    </source>
</evidence>
<dbReference type="Gene3D" id="1.50.40.10">
    <property type="entry name" value="Mitochondrial carrier domain"/>
    <property type="match status" value="1"/>
</dbReference>
<dbReference type="GO" id="GO:0016020">
    <property type="term" value="C:membrane"/>
    <property type="evidence" value="ECO:0007669"/>
    <property type="project" value="UniProtKB-SubCell"/>
</dbReference>
<comment type="caution">
    <text evidence="7">The sequence shown here is derived from an EMBL/GenBank/DDBJ whole genome shotgun (WGS) entry which is preliminary data.</text>
</comment>
<keyword evidence="2" id="KW-0812">Transmembrane</keyword>
<name>A0A1Y1UP85_9TREE</name>
<evidence type="ECO:0000256" key="5">
    <source>
        <dbReference type="ARBA" id="ARBA00023136"/>
    </source>
</evidence>